<comment type="caution">
    <text evidence="2">The sequence shown here is derived from an EMBL/GenBank/DDBJ whole genome shotgun (WGS) entry which is preliminary data.</text>
</comment>
<organism evidence="2 3">
    <name type="scientific">Pontibacter saemangeumensis</name>
    <dbReference type="NCBI Taxonomy" id="1084525"/>
    <lineage>
        <taxon>Bacteria</taxon>
        <taxon>Pseudomonadati</taxon>
        <taxon>Bacteroidota</taxon>
        <taxon>Cytophagia</taxon>
        <taxon>Cytophagales</taxon>
        <taxon>Hymenobacteraceae</taxon>
        <taxon>Pontibacter</taxon>
    </lineage>
</organism>
<keyword evidence="1" id="KW-1133">Transmembrane helix</keyword>
<keyword evidence="3" id="KW-1185">Reference proteome</keyword>
<feature type="transmembrane region" description="Helical" evidence="1">
    <location>
        <begin position="186"/>
        <end position="205"/>
    </location>
</feature>
<evidence type="ECO:0008006" key="4">
    <source>
        <dbReference type="Google" id="ProtNLM"/>
    </source>
</evidence>
<feature type="transmembrane region" description="Helical" evidence="1">
    <location>
        <begin position="24"/>
        <end position="47"/>
    </location>
</feature>
<feature type="transmembrane region" description="Helical" evidence="1">
    <location>
        <begin position="122"/>
        <end position="143"/>
    </location>
</feature>
<name>A0ABP8LPH2_9BACT</name>
<keyword evidence="1" id="KW-0812">Transmembrane</keyword>
<dbReference type="Proteomes" id="UP001500552">
    <property type="component" value="Unassembled WGS sequence"/>
</dbReference>
<gene>
    <name evidence="2" type="ORF">GCM10023188_20210</name>
</gene>
<dbReference type="Pfam" id="PF13803">
    <property type="entry name" value="DUF4184"/>
    <property type="match status" value="1"/>
</dbReference>
<feature type="transmembrane region" description="Helical" evidence="1">
    <location>
        <begin position="67"/>
        <end position="92"/>
    </location>
</feature>
<evidence type="ECO:0000256" key="1">
    <source>
        <dbReference type="SAM" id="Phobius"/>
    </source>
</evidence>
<proteinExistence type="predicted"/>
<protein>
    <recommendedName>
        <fullName evidence="4">DUF4184 family protein</fullName>
    </recommendedName>
</protein>
<dbReference type="EMBL" id="BAABHC010000011">
    <property type="protein sequence ID" value="GAA4432062.1"/>
    <property type="molecule type" value="Genomic_DNA"/>
</dbReference>
<dbReference type="InterPro" id="IPR025238">
    <property type="entry name" value="DUF4184"/>
</dbReference>
<feature type="transmembrane region" description="Helical" evidence="1">
    <location>
        <begin position="155"/>
        <end position="174"/>
    </location>
</feature>
<evidence type="ECO:0000313" key="2">
    <source>
        <dbReference type="EMBL" id="GAA4432062.1"/>
    </source>
</evidence>
<reference evidence="3" key="1">
    <citation type="journal article" date="2019" name="Int. J. Syst. Evol. Microbiol.">
        <title>The Global Catalogue of Microorganisms (GCM) 10K type strain sequencing project: providing services to taxonomists for standard genome sequencing and annotation.</title>
        <authorList>
            <consortium name="The Broad Institute Genomics Platform"/>
            <consortium name="The Broad Institute Genome Sequencing Center for Infectious Disease"/>
            <person name="Wu L."/>
            <person name="Ma J."/>
        </authorList>
    </citation>
    <scope>NUCLEOTIDE SEQUENCE [LARGE SCALE GENOMIC DNA]</scope>
    <source>
        <strain evidence="3">JCM 17926</strain>
    </source>
</reference>
<accession>A0ABP8LPH2</accession>
<evidence type="ECO:0000313" key="3">
    <source>
        <dbReference type="Proteomes" id="UP001500552"/>
    </source>
</evidence>
<keyword evidence="1" id="KW-0472">Membrane</keyword>
<sequence>MAPDFEKFITMSAHDPHSHTWRSIFYFNLPIGLLIAFIFHLIVRDALIDNLPVFMSRRLRRFKHTDWVGYFKQHYPVVIGSVLLGAASHIFWDSFTHKGGRADDWLPFMLNSIYIGGEEVSAFYIMQRVSSLVGAYVILYAILKLPPAPVMPGQDSILPFWLTVVAVAIAVAGLKFWLGEHADRDLVYIYIAALLVGLVGASLILKRRRIRT</sequence>